<proteinExistence type="predicted"/>
<dbReference type="KEGG" id="plut:EI981_19770"/>
<protein>
    <submittedName>
        <fullName evidence="1">Uncharacterized protein</fullName>
    </submittedName>
</protein>
<accession>A0A3S9V272</accession>
<dbReference type="AlphaFoldDB" id="A0A3S9V272"/>
<name>A0A3S9V272_9BACL</name>
<organism evidence="1 2">
    <name type="scientific">Paenibacillus lutimineralis</name>
    <dbReference type="NCBI Taxonomy" id="2707005"/>
    <lineage>
        <taxon>Bacteria</taxon>
        <taxon>Bacillati</taxon>
        <taxon>Bacillota</taxon>
        <taxon>Bacilli</taxon>
        <taxon>Bacillales</taxon>
        <taxon>Paenibacillaceae</taxon>
        <taxon>Paenibacillus</taxon>
    </lineage>
</organism>
<sequence>MMKLVCYQCDHFLLNALAFYNYCIDLSWQVAWFYYGDYDISVIREASKFARASTECNFDELNYILTLSRDLKLRKVYRDFFNHELTALIREKYNYIKHRGTLHFKGLGVQYDYLGISFGNERIPMLVNEEIDIESWKNKFTREILNKRN</sequence>
<dbReference type="EMBL" id="CP034346">
    <property type="protein sequence ID" value="AZS16467.1"/>
    <property type="molecule type" value="Genomic_DNA"/>
</dbReference>
<gene>
    <name evidence="1" type="ORF">EI981_19770</name>
</gene>
<reference evidence="2" key="1">
    <citation type="submission" date="2018-12" db="EMBL/GenBank/DDBJ databases">
        <title>Complete genome sequence of Paenibacillus sp. MBLB1234.</title>
        <authorList>
            <person name="Nam Y.-D."/>
            <person name="Kang J."/>
            <person name="Chung W.-H."/>
            <person name="Park Y.S."/>
        </authorList>
    </citation>
    <scope>NUCLEOTIDE SEQUENCE [LARGE SCALE GENOMIC DNA]</scope>
    <source>
        <strain evidence="2">MBLB1234</strain>
    </source>
</reference>
<keyword evidence="2" id="KW-1185">Reference proteome</keyword>
<dbReference type="Proteomes" id="UP000270678">
    <property type="component" value="Chromosome"/>
</dbReference>
<dbReference type="OrthoDB" id="2680676at2"/>
<evidence type="ECO:0000313" key="2">
    <source>
        <dbReference type="Proteomes" id="UP000270678"/>
    </source>
</evidence>
<evidence type="ECO:0000313" key="1">
    <source>
        <dbReference type="EMBL" id="AZS16467.1"/>
    </source>
</evidence>